<dbReference type="InterPro" id="IPR017853">
    <property type="entry name" value="GH"/>
</dbReference>
<dbReference type="OrthoDB" id="1090159at2"/>
<feature type="transmembrane region" description="Helical" evidence="7">
    <location>
        <begin position="12"/>
        <end position="29"/>
    </location>
</feature>
<protein>
    <recommendedName>
        <fullName evidence="3">beta-N-acetylhexosaminidase</fullName>
        <ecNumber evidence="3">3.2.1.52</ecNumber>
    </recommendedName>
</protein>
<dbReference type="PANTHER" id="PTHR22600">
    <property type="entry name" value="BETA-HEXOSAMINIDASE"/>
    <property type="match status" value="1"/>
</dbReference>
<evidence type="ECO:0000256" key="7">
    <source>
        <dbReference type="SAM" id="Phobius"/>
    </source>
</evidence>
<evidence type="ECO:0000256" key="6">
    <source>
        <dbReference type="PIRSR" id="PIRSR625705-1"/>
    </source>
</evidence>
<accession>A0A413INQ0</accession>
<feature type="domain" description="Beta-hexosaminidase bacterial type N-terminal" evidence="9">
    <location>
        <begin position="36"/>
        <end position="162"/>
    </location>
</feature>
<dbReference type="PROSITE" id="PS51257">
    <property type="entry name" value="PROKAR_LIPOPROTEIN"/>
    <property type="match status" value="1"/>
</dbReference>
<dbReference type="Gene3D" id="2.60.120.260">
    <property type="entry name" value="Galactose-binding domain-like"/>
    <property type="match status" value="1"/>
</dbReference>
<reference evidence="11 12" key="1">
    <citation type="submission" date="2018-08" db="EMBL/GenBank/DDBJ databases">
        <title>A genome reference for cultivated species of the human gut microbiota.</title>
        <authorList>
            <person name="Zou Y."/>
            <person name="Xue W."/>
            <person name="Luo G."/>
        </authorList>
    </citation>
    <scope>NUCLEOTIDE SEQUENCE [LARGE SCALE GENOMIC DNA]</scope>
    <source>
        <strain evidence="11 12">OF02-7</strain>
    </source>
</reference>
<feature type="active site" description="Proton donor" evidence="6">
    <location>
        <position position="340"/>
    </location>
</feature>
<dbReference type="InterPro" id="IPR029018">
    <property type="entry name" value="Hex-like_dom2"/>
</dbReference>
<dbReference type="PRINTS" id="PR00738">
    <property type="entry name" value="GLHYDRLASE20"/>
</dbReference>
<keyword evidence="7" id="KW-0812">Transmembrane</keyword>
<dbReference type="GO" id="GO:0016020">
    <property type="term" value="C:membrane"/>
    <property type="evidence" value="ECO:0007669"/>
    <property type="project" value="TreeGrafter"/>
</dbReference>
<dbReference type="InterPro" id="IPR059177">
    <property type="entry name" value="GH29D-like_dom"/>
</dbReference>
<gene>
    <name evidence="11" type="ORF">DXA50_08745</name>
</gene>
<feature type="domain" description="GH29D-like beta-sandwich" evidence="10">
    <location>
        <begin position="553"/>
        <end position="612"/>
    </location>
</feature>
<dbReference type="Pfam" id="PF02838">
    <property type="entry name" value="Glyco_hydro_20b"/>
    <property type="match status" value="1"/>
</dbReference>
<dbReference type="Gene3D" id="3.30.379.10">
    <property type="entry name" value="Chitobiase/beta-hexosaminidase domain 2-like"/>
    <property type="match status" value="1"/>
</dbReference>
<dbReference type="Gene3D" id="3.20.20.80">
    <property type="entry name" value="Glycosidases"/>
    <property type="match status" value="1"/>
</dbReference>
<dbReference type="EC" id="3.2.1.52" evidence="3"/>
<dbReference type="SUPFAM" id="SSF49785">
    <property type="entry name" value="Galactose-binding domain-like"/>
    <property type="match status" value="1"/>
</dbReference>
<evidence type="ECO:0000313" key="11">
    <source>
        <dbReference type="EMBL" id="RGY18264.1"/>
    </source>
</evidence>
<keyword evidence="7" id="KW-0472">Membrane</keyword>
<dbReference type="GO" id="GO:0005975">
    <property type="term" value="P:carbohydrate metabolic process"/>
    <property type="evidence" value="ECO:0007669"/>
    <property type="project" value="InterPro"/>
</dbReference>
<keyword evidence="7" id="KW-1133">Transmembrane helix</keyword>
<dbReference type="GO" id="GO:0030203">
    <property type="term" value="P:glycosaminoglycan metabolic process"/>
    <property type="evidence" value="ECO:0007669"/>
    <property type="project" value="TreeGrafter"/>
</dbReference>
<dbReference type="Pfam" id="PF13290">
    <property type="entry name" value="CHB_HEX_C_1"/>
    <property type="match status" value="1"/>
</dbReference>
<dbReference type="SUPFAM" id="SSF51445">
    <property type="entry name" value="(Trans)glycosidases"/>
    <property type="match status" value="1"/>
</dbReference>
<dbReference type="SUPFAM" id="SSF55545">
    <property type="entry name" value="beta-N-acetylhexosaminidase-like domain"/>
    <property type="match status" value="1"/>
</dbReference>
<dbReference type="AlphaFoldDB" id="A0A413INQ0"/>
<dbReference type="InterPro" id="IPR015882">
    <property type="entry name" value="HEX_bac_N"/>
</dbReference>
<comment type="catalytic activity">
    <reaction evidence="1">
        <text>Hydrolysis of terminal non-reducing N-acetyl-D-hexosamine residues in N-acetyl-beta-D-hexosaminides.</text>
        <dbReference type="EC" id="3.2.1.52"/>
    </reaction>
</comment>
<dbReference type="EMBL" id="QSCR01000012">
    <property type="protein sequence ID" value="RGY18264.1"/>
    <property type="molecule type" value="Genomic_DNA"/>
</dbReference>
<dbReference type="Pfam" id="PF00728">
    <property type="entry name" value="Glyco_hydro_20"/>
    <property type="match status" value="1"/>
</dbReference>
<dbReference type="Proteomes" id="UP000286063">
    <property type="component" value="Unassembled WGS sequence"/>
</dbReference>
<sequence>MILKQITFMKKWFIYYTIILATACTSALTKTNPVALSVIPAPQEIQYLNGTFTLNEKTSLQIPTEWSTLENLLNSNIQAVAHYKLTNRNSDKNSIQLKIDTARISTPEGYRLHISPKGIRIRGRTETGLFYGLQTLRQILNDERFYHPATRSWQIPALKIQDSPAFPYRGMHLDVSRHFFPKEYILKWIDLMALYKINTLHWHLTDAGGWRVEIKKYPELTHTAAWRTQIGWKEWWTAKDRQYLEEGTPGAYGGYYTQEDIREIVAYAMNRHVEIIPEIEMPGHSEEIFAVYPHLCCSGKAYRNGEFCIGNEDTFEFIENVLTEIMELFPSRYIHIGGDEASKAAWAKCPKCQKRKKEEKLKDEHELQSYLIRRVGEFIEKQGREFIGWDEILEGGLAPGAIVMSWRGEQGGIDAARSQHQVIMTPGAYCYLDSYQDTPSTQPYTIGGFTPYLKTYSYNPIPESLSPDEARYILGAQANLWTEYISTPEHVEYMLFPRLLSLSEVVWTPQEKKNPEDFKRRIEQHVKWLRANGVNAFPLSDRIDFITEVDTTRKAIKVSFDSEKYNPEIHHTLDGTLPTINSPRYTSPLYIQDSAIVSSAIFKNGKRSETVISQRIDYHKAIGKKVTYNKLYSEAYPAAGKGTLTDGLRGGLTYSDGRWQGFLNHVDILIDLGEVQDISYVSTTFMQLTGPGVYIPDYVRVKISEDGKTYKEIATIQNDVPTDIPDLRFKEFTFRFHEKARYVHLFAKKHTGFQFIDEVVVH</sequence>
<comment type="caution">
    <text evidence="11">The sequence shown here is derived from an EMBL/GenBank/DDBJ whole genome shotgun (WGS) entry which is preliminary data.</text>
</comment>
<evidence type="ECO:0000259" key="9">
    <source>
        <dbReference type="Pfam" id="PF02838"/>
    </source>
</evidence>
<evidence type="ECO:0000256" key="5">
    <source>
        <dbReference type="ARBA" id="ARBA00023295"/>
    </source>
</evidence>
<dbReference type="CDD" id="cd06563">
    <property type="entry name" value="GH20_chitobiase-like"/>
    <property type="match status" value="1"/>
</dbReference>
<evidence type="ECO:0000259" key="8">
    <source>
        <dbReference type="Pfam" id="PF00728"/>
    </source>
</evidence>
<keyword evidence="4" id="KW-0378">Hydrolase</keyword>
<keyword evidence="5" id="KW-0326">Glycosidase</keyword>
<evidence type="ECO:0000256" key="4">
    <source>
        <dbReference type="ARBA" id="ARBA00022801"/>
    </source>
</evidence>
<dbReference type="PANTHER" id="PTHR22600:SF57">
    <property type="entry name" value="BETA-N-ACETYLHEXOSAMINIDASE"/>
    <property type="match status" value="1"/>
</dbReference>
<evidence type="ECO:0000256" key="3">
    <source>
        <dbReference type="ARBA" id="ARBA00012663"/>
    </source>
</evidence>
<evidence type="ECO:0000313" key="12">
    <source>
        <dbReference type="Proteomes" id="UP000286063"/>
    </source>
</evidence>
<dbReference type="GO" id="GO:0004563">
    <property type="term" value="F:beta-N-acetylhexosaminidase activity"/>
    <property type="evidence" value="ECO:0007669"/>
    <property type="project" value="UniProtKB-EC"/>
</dbReference>
<dbReference type="InterPro" id="IPR015883">
    <property type="entry name" value="Glyco_hydro_20_cat"/>
</dbReference>
<comment type="similarity">
    <text evidence="2">Belongs to the glycosyl hydrolase 20 family.</text>
</comment>
<proteinExistence type="inferred from homology"/>
<dbReference type="InterPro" id="IPR008979">
    <property type="entry name" value="Galactose-bd-like_sf"/>
</dbReference>
<evidence type="ECO:0000256" key="1">
    <source>
        <dbReference type="ARBA" id="ARBA00001231"/>
    </source>
</evidence>
<dbReference type="InterPro" id="IPR025705">
    <property type="entry name" value="Beta_hexosaminidase_sua/sub"/>
</dbReference>
<evidence type="ECO:0000256" key="2">
    <source>
        <dbReference type="ARBA" id="ARBA00006285"/>
    </source>
</evidence>
<name>A0A413INQ0_9BACT</name>
<organism evidence="11 12">
    <name type="scientific">Butyricimonas virosa</name>
    <dbReference type="NCBI Taxonomy" id="544645"/>
    <lineage>
        <taxon>Bacteria</taxon>
        <taxon>Pseudomonadati</taxon>
        <taxon>Bacteroidota</taxon>
        <taxon>Bacteroidia</taxon>
        <taxon>Bacteroidales</taxon>
        <taxon>Odoribacteraceae</taxon>
        <taxon>Butyricimonas</taxon>
    </lineage>
</organism>
<evidence type="ECO:0000259" key="10">
    <source>
        <dbReference type="Pfam" id="PF13290"/>
    </source>
</evidence>
<feature type="domain" description="Glycoside hydrolase family 20 catalytic" evidence="8">
    <location>
        <begin position="166"/>
        <end position="509"/>
    </location>
</feature>